<reference evidence="3 4" key="1">
    <citation type="submission" date="2015-10" db="EMBL/GenBank/DDBJ databases">
        <title>Conservation of the essential genome among Caulobacter and Brevundimonas species.</title>
        <authorList>
            <person name="Scott D."/>
            <person name="Ely B."/>
        </authorList>
    </citation>
    <scope>NUCLEOTIDE SEQUENCE [LARGE SCALE GENOMIC DNA]</scope>
    <source>
        <strain evidence="3 4">CB4</strain>
    </source>
</reference>
<dbReference type="SMART" id="SM00465">
    <property type="entry name" value="GIYc"/>
    <property type="match status" value="1"/>
</dbReference>
<organism evidence="3 4">
    <name type="scientific">Caulobacter henricii</name>
    <dbReference type="NCBI Taxonomy" id="69395"/>
    <lineage>
        <taxon>Bacteria</taxon>
        <taxon>Pseudomonadati</taxon>
        <taxon>Pseudomonadota</taxon>
        <taxon>Alphaproteobacteria</taxon>
        <taxon>Caulobacterales</taxon>
        <taxon>Caulobacteraceae</taxon>
        <taxon>Caulobacter</taxon>
    </lineage>
</organism>
<feature type="domain" description="GIY-YIG" evidence="2">
    <location>
        <begin position="3"/>
        <end position="78"/>
    </location>
</feature>
<evidence type="ECO:0000313" key="3">
    <source>
        <dbReference type="EMBL" id="ALL14340.1"/>
    </source>
</evidence>
<dbReference type="PANTHER" id="PTHR34477">
    <property type="entry name" value="UPF0213 PROTEIN YHBQ"/>
    <property type="match status" value="1"/>
</dbReference>
<dbReference type="PROSITE" id="PS50164">
    <property type="entry name" value="GIY_YIG"/>
    <property type="match status" value="1"/>
</dbReference>
<evidence type="ECO:0000256" key="1">
    <source>
        <dbReference type="ARBA" id="ARBA00007435"/>
    </source>
</evidence>
<evidence type="ECO:0000313" key="4">
    <source>
        <dbReference type="Proteomes" id="UP000056905"/>
    </source>
</evidence>
<dbReference type="Proteomes" id="UP000056905">
    <property type="component" value="Chromosome"/>
</dbReference>
<gene>
    <name evidence="3" type="ORF">AQ619_13850</name>
</gene>
<proteinExistence type="inferred from homology"/>
<dbReference type="SUPFAM" id="SSF82771">
    <property type="entry name" value="GIY-YIG endonuclease"/>
    <property type="match status" value="1"/>
</dbReference>
<dbReference type="InterPro" id="IPR000305">
    <property type="entry name" value="GIY-YIG_endonuc"/>
</dbReference>
<dbReference type="Pfam" id="PF01541">
    <property type="entry name" value="GIY-YIG"/>
    <property type="match status" value="1"/>
</dbReference>
<dbReference type="InterPro" id="IPR050190">
    <property type="entry name" value="UPF0213_domain"/>
</dbReference>
<dbReference type="EMBL" id="CP013002">
    <property type="protein sequence ID" value="ALL14340.1"/>
    <property type="molecule type" value="Genomic_DNA"/>
</dbReference>
<evidence type="ECO:0000259" key="2">
    <source>
        <dbReference type="PROSITE" id="PS50164"/>
    </source>
</evidence>
<dbReference type="AlphaFoldDB" id="A0A0P0P1E1"/>
<dbReference type="InterPro" id="IPR035901">
    <property type="entry name" value="GIY-YIG_endonuc_sf"/>
</dbReference>
<dbReference type="PANTHER" id="PTHR34477:SF5">
    <property type="entry name" value="BSL5627 PROTEIN"/>
    <property type="match status" value="1"/>
</dbReference>
<dbReference type="STRING" id="69395.AQ619_13850"/>
<sequence>MPMAFHVYIMASRRNGTLYIGHTDDLARRVFEHQSRERGFTAKYGCTMLVWCELHETRESAQIRERQMKEWRRVWKLRLIEESNPDWRDLAQDFLG</sequence>
<dbReference type="OrthoDB" id="287318at2"/>
<protein>
    <submittedName>
        <fullName evidence="3">GIY-YIG nuclease</fullName>
    </submittedName>
</protein>
<dbReference type="KEGG" id="chq:AQ619_13850"/>
<name>A0A0P0P1E1_9CAUL</name>
<accession>A0A0P0P1E1</accession>
<dbReference type="Gene3D" id="3.40.1440.10">
    <property type="entry name" value="GIY-YIG endonuclease"/>
    <property type="match status" value="1"/>
</dbReference>
<comment type="similarity">
    <text evidence="1">Belongs to the UPF0213 family.</text>
</comment>
<keyword evidence="4" id="KW-1185">Reference proteome</keyword>
<dbReference type="CDD" id="cd10448">
    <property type="entry name" value="GIY-YIG_unchar_3"/>
    <property type="match status" value="1"/>
</dbReference>